<evidence type="ECO:0000256" key="6">
    <source>
        <dbReference type="SAM" id="Phobius"/>
    </source>
</evidence>
<feature type="compositionally biased region" description="Polar residues" evidence="5">
    <location>
        <begin position="211"/>
        <end position="221"/>
    </location>
</feature>
<name>A0A8H4BSD4_MUCCL</name>
<evidence type="ECO:0000256" key="1">
    <source>
        <dbReference type="ARBA" id="ARBA00004141"/>
    </source>
</evidence>
<keyword evidence="3 6" id="KW-1133">Transmembrane helix</keyword>
<feature type="transmembrane region" description="Helical" evidence="6">
    <location>
        <begin position="162"/>
        <end position="185"/>
    </location>
</feature>
<dbReference type="Proteomes" id="UP000469890">
    <property type="component" value="Unassembled WGS sequence"/>
</dbReference>
<feature type="domain" description="MARVEL" evidence="7">
    <location>
        <begin position="29"/>
        <end position="178"/>
    </location>
</feature>
<feature type="transmembrane region" description="Helical" evidence="6">
    <location>
        <begin position="108"/>
        <end position="128"/>
    </location>
</feature>
<gene>
    <name evidence="8" type="ORF">FB192DRAFT_1357116</name>
</gene>
<comment type="caution">
    <text evidence="8">The sequence shown here is derived from an EMBL/GenBank/DDBJ whole genome shotgun (WGS) entry which is preliminary data.</text>
</comment>
<feature type="compositionally biased region" description="Low complexity" evidence="5">
    <location>
        <begin position="269"/>
        <end position="279"/>
    </location>
</feature>
<dbReference type="Pfam" id="PF01284">
    <property type="entry name" value="MARVEL"/>
    <property type="match status" value="1"/>
</dbReference>
<feature type="transmembrane region" description="Helical" evidence="6">
    <location>
        <begin position="64"/>
        <end position="87"/>
    </location>
</feature>
<evidence type="ECO:0000313" key="8">
    <source>
        <dbReference type="EMBL" id="KAF1807719.1"/>
    </source>
</evidence>
<feature type="transmembrane region" description="Helical" evidence="6">
    <location>
        <begin position="30"/>
        <end position="52"/>
    </location>
</feature>
<feature type="region of interest" description="Disordered" evidence="5">
    <location>
        <begin position="201"/>
        <end position="222"/>
    </location>
</feature>
<feature type="compositionally biased region" description="Polar residues" evidence="5">
    <location>
        <begin position="384"/>
        <end position="414"/>
    </location>
</feature>
<dbReference type="InterPro" id="IPR008253">
    <property type="entry name" value="Marvel"/>
</dbReference>
<feature type="compositionally biased region" description="Polar residues" evidence="5">
    <location>
        <begin position="353"/>
        <end position="367"/>
    </location>
</feature>
<proteinExistence type="predicted"/>
<keyword evidence="2 6" id="KW-0812">Transmembrane</keyword>
<evidence type="ECO:0000256" key="2">
    <source>
        <dbReference type="ARBA" id="ARBA00022692"/>
    </source>
</evidence>
<feature type="region of interest" description="Disordered" evidence="5">
    <location>
        <begin position="235"/>
        <end position="279"/>
    </location>
</feature>
<feature type="compositionally biased region" description="Low complexity" evidence="5">
    <location>
        <begin position="336"/>
        <end position="352"/>
    </location>
</feature>
<comment type="subcellular location">
    <subcellularLocation>
        <location evidence="1">Membrane</location>
        <topology evidence="1">Multi-pass membrane protein</topology>
    </subcellularLocation>
</comment>
<protein>
    <recommendedName>
        <fullName evidence="7">MARVEL domain-containing protein</fullName>
    </recommendedName>
</protein>
<dbReference type="AlphaFoldDB" id="A0A8H4BSD4"/>
<reference evidence="8 9" key="1">
    <citation type="submission" date="2019-09" db="EMBL/GenBank/DDBJ databases">
        <authorList>
            <consortium name="DOE Joint Genome Institute"/>
            <person name="Mondo S.J."/>
            <person name="Navarro-Mendoza M.I."/>
            <person name="Perez-Arques C."/>
            <person name="Panchal S."/>
            <person name="Nicolas F.E."/>
            <person name="Ganguly P."/>
            <person name="Pangilinan J."/>
            <person name="Grigoriev I."/>
            <person name="Heitman J."/>
            <person name="Sanya K."/>
            <person name="Garre V."/>
        </authorList>
    </citation>
    <scope>NUCLEOTIDE SEQUENCE [LARGE SCALE GENOMIC DNA]</scope>
    <source>
        <strain evidence="8 9">MU402</strain>
    </source>
</reference>
<evidence type="ECO:0000259" key="7">
    <source>
        <dbReference type="Pfam" id="PF01284"/>
    </source>
</evidence>
<dbReference type="GO" id="GO:0016020">
    <property type="term" value="C:membrane"/>
    <property type="evidence" value="ECO:0007669"/>
    <property type="project" value="UniProtKB-SubCell"/>
</dbReference>
<sequence>MMISIDLNDWADKLDFDTPSSLPRLGVYKVALHALQILLAFITLCITASVIAAENAYKGSSQAAPNYTLAVTLITLFVSAPLVVFPWTMMGKKGLTAIRNFFLRPRTTVILTCFMTMGWFAAMISMTVHSTNASNCALDDKLKKNQDYVHAWSKQCNSAKASTAFCWIAFLVAAATVVCSAILLWHEKKLRHAELSNQQANAADEAGAKVSDTSNDSSSTAYDDDARTIVDMKYSEKDQQPIASYEEQGSLASVSPQPQDAHVARSFTSSPSAPMAASATGSVHDFASPYLPPAPNNTYSPLTAPYTPSSNVMPSVPYAGSPYPATTAASNTYNIPPQQQPYSPYQASSSPYVTNDSPFSYHQQAPSAPNVPITTSPYPTPSPLQQQAYPSSPLYQQTMYQTTTPSPLSQQHSATAPAMYQQPPTNYIPQDYNPHLANI</sequence>
<keyword evidence="4 6" id="KW-0472">Membrane</keyword>
<evidence type="ECO:0000256" key="4">
    <source>
        <dbReference type="ARBA" id="ARBA00023136"/>
    </source>
</evidence>
<evidence type="ECO:0000256" key="5">
    <source>
        <dbReference type="SAM" id="MobiDB-lite"/>
    </source>
</evidence>
<dbReference type="EMBL" id="JAAECE010000001">
    <property type="protein sequence ID" value="KAF1807719.1"/>
    <property type="molecule type" value="Genomic_DNA"/>
</dbReference>
<organism evidence="8 9">
    <name type="scientific">Mucor circinelloides f. lusitanicus</name>
    <name type="common">Mucor racemosus var. lusitanicus</name>
    <dbReference type="NCBI Taxonomy" id="29924"/>
    <lineage>
        <taxon>Eukaryota</taxon>
        <taxon>Fungi</taxon>
        <taxon>Fungi incertae sedis</taxon>
        <taxon>Mucoromycota</taxon>
        <taxon>Mucoromycotina</taxon>
        <taxon>Mucoromycetes</taxon>
        <taxon>Mucorales</taxon>
        <taxon>Mucorineae</taxon>
        <taxon>Mucoraceae</taxon>
        <taxon>Mucor</taxon>
    </lineage>
</organism>
<evidence type="ECO:0000256" key="3">
    <source>
        <dbReference type="ARBA" id="ARBA00022989"/>
    </source>
</evidence>
<accession>A0A8H4BSD4</accession>
<feature type="region of interest" description="Disordered" evidence="5">
    <location>
        <begin position="329"/>
        <end position="439"/>
    </location>
</feature>
<evidence type="ECO:0000313" key="9">
    <source>
        <dbReference type="Proteomes" id="UP000469890"/>
    </source>
</evidence>